<protein>
    <submittedName>
        <fullName evidence="1">Uncharacterized protein</fullName>
    </submittedName>
</protein>
<comment type="caution">
    <text evidence="1">The sequence shown here is derived from an EMBL/GenBank/DDBJ whole genome shotgun (WGS) entry which is preliminary data.</text>
</comment>
<dbReference type="RefSeq" id="WP_016548161.1">
    <property type="nucleotide sequence ID" value="NZ_AKWZ02000002.1"/>
</dbReference>
<name>S3V3T3_9LEPT</name>
<evidence type="ECO:0000313" key="1">
    <source>
        <dbReference type="EMBL" id="EPG76053.1"/>
    </source>
</evidence>
<reference evidence="1" key="1">
    <citation type="submission" date="2013-04" db="EMBL/GenBank/DDBJ databases">
        <authorList>
            <person name="Harkins D.M."/>
            <person name="Durkin A.S."/>
            <person name="Selengut J.D."/>
            <person name="Sanka R."/>
            <person name="DePew J."/>
            <person name="Purushe J."/>
            <person name="Ahmed A."/>
            <person name="van der Linden H."/>
            <person name="Goris M.G.A."/>
            <person name="Hartskeerl R.A."/>
            <person name="Vinetz J.M."/>
            <person name="Sutton G.G."/>
            <person name="Nelson W.C."/>
            <person name="Fouts D.E."/>
        </authorList>
    </citation>
    <scope>NUCLEOTIDE SEQUENCE [LARGE SCALE GENOMIC DNA]</scope>
    <source>
        <strain evidence="1">BUT 6</strain>
    </source>
</reference>
<evidence type="ECO:0000313" key="2">
    <source>
        <dbReference type="Proteomes" id="UP000014540"/>
    </source>
</evidence>
<dbReference type="AlphaFoldDB" id="S3V3T3"/>
<dbReference type="Proteomes" id="UP000014540">
    <property type="component" value="Unassembled WGS sequence"/>
</dbReference>
<dbReference type="NCBIfam" id="NF047777">
    <property type="entry name" value="LIC_11502_fam"/>
    <property type="match status" value="1"/>
</dbReference>
<gene>
    <name evidence="1" type="ORF">LEP1GSC058_0552</name>
</gene>
<organism evidence="1 2">
    <name type="scientific">Leptospira fainei serovar Hurstbridge str. BUT 6</name>
    <dbReference type="NCBI Taxonomy" id="1193011"/>
    <lineage>
        <taxon>Bacteria</taxon>
        <taxon>Pseudomonadati</taxon>
        <taxon>Spirochaetota</taxon>
        <taxon>Spirochaetia</taxon>
        <taxon>Leptospirales</taxon>
        <taxon>Leptospiraceae</taxon>
        <taxon>Leptospira</taxon>
    </lineage>
</organism>
<proteinExistence type="predicted"/>
<dbReference type="OrthoDB" id="329005at2"/>
<dbReference type="EMBL" id="AKWZ02000002">
    <property type="protein sequence ID" value="EPG76053.1"/>
    <property type="molecule type" value="Genomic_DNA"/>
</dbReference>
<keyword evidence="2" id="KW-1185">Reference proteome</keyword>
<sequence length="124" mass="13772">MDTGENELDLPLSVLSGGIPIQDLLTAAKEAGIPAQMNNSSLLNRCLLAGLVGALKGFSERELSPFLPTHKIIFPEIKNELTEIFSSLAIDESDGPSWLRESFEYGTKKVYHLEWKLYSSQELF</sequence>
<accession>S3V3T3</accession>